<accession>A0A564YBS4</accession>
<evidence type="ECO:0000256" key="1">
    <source>
        <dbReference type="SAM" id="MobiDB-lite"/>
    </source>
</evidence>
<keyword evidence="3" id="KW-1185">Reference proteome</keyword>
<reference evidence="2 3" key="1">
    <citation type="submission" date="2019-07" db="EMBL/GenBank/DDBJ databases">
        <authorList>
            <person name="Jastrzebski P J."/>
            <person name="Paukszto L."/>
            <person name="Jastrzebski P J."/>
        </authorList>
    </citation>
    <scope>NUCLEOTIDE SEQUENCE [LARGE SCALE GENOMIC DNA]</scope>
    <source>
        <strain evidence="2 3">WMS-il1</strain>
    </source>
</reference>
<dbReference type="AlphaFoldDB" id="A0A564YBS4"/>
<protein>
    <submittedName>
        <fullName evidence="2">Uncharacterized protein</fullName>
    </submittedName>
</protein>
<evidence type="ECO:0000313" key="2">
    <source>
        <dbReference type="EMBL" id="VUZ44023.1"/>
    </source>
</evidence>
<evidence type="ECO:0000313" key="3">
    <source>
        <dbReference type="Proteomes" id="UP000321570"/>
    </source>
</evidence>
<proteinExistence type="predicted"/>
<gene>
    <name evidence="2" type="ORF">WMSIL1_LOCUS4164</name>
</gene>
<feature type="region of interest" description="Disordered" evidence="1">
    <location>
        <begin position="141"/>
        <end position="168"/>
    </location>
</feature>
<dbReference type="Proteomes" id="UP000321570">
    <property type="component" value="Unassembled WGS sequence"/>
</dbReference>
<sequence>MESSVPKAVTARLLSERTVSKQQPVLKSCLLHHQANQIYRLKERKEIVVLLTSSELVLVHHNQVSKISSLISFLRPLLNLNGLNGQFVDNVKRQLLWLQGEKTEEEVLKPLQFRYLTTPHIGVEIMVSGFSASNLSSQTENVSNGDIWTRDPPAASNPGTPETVHSST</sequence>
<name>A0A564YBS4_HYMDI</name>
<dbReference type="EMBL" id="CABIJS010000122">
    <property type="protein sequence ID" value="VUZ44023.1"/>
    <property type="molecule type" value="Genomic_DNA"/>
</dbReference>
<organism evidence="2 3">
    <name type="scientific">Hymenolepis diminuta</name>
    <name type="common">Rat tapeworm</name>
    <dbReference type="NCBI Taxonomy" id="6216"/>
    <lineage>
        <taxon>Eukaryota</taxon>
        <taxon>Metazoa</taxon>
        <taxon>Spiralia</taxon>
        <taxon>Lophotrochozoa</taxon>
        <taxon>Platyhelminthes</taxon>
        <taxon>Cestoda</taxon>
        <taxon>Eucestoda</taxon>
        <taxon>Cyclophyllidea</taxon>
        <taxon>Hymenolepididae</taxon>
        <taxon>Hymenolepis</taxon>
    </lineage>
</organism>
<feature type="compositionally biased region" description="Polar residues" evidence="1">
    <location>
        <begin position="157"/>
        <end position="168"/>
    </location>
</feature>